<dbReference type="EMBL" id="CP055898">
    <property type="protein sequence ID" value="QKX55141.1"/>
    <property type="molecule type" value="Genomic_DNA"/>
</dbReference>
<dbReference type="RefSeq" id="XP_035341320.1">
    <property type="nucleotide sequence ID" value="XM_035485427.1"/>
</dbReference>
<proteinExistence type="predicted"/>
<accession>A0A7H8QNV4</accession>
<gene>
    <name evidence="2" type="ORF">TRUGW13939_02233</name>
</gene>
<sequence>MHGFPPSETNGGYTPPADAKVIGLVFYGRKEFVSILDLYLKRNLRVNGGLLDEVIFVVKTNKTHDLEYLDELLSQQPQYSKYIPTQGKPSGEICVPTVPSITEGLKLDWCTDKSGPFDGWVSSWKAVVEPENIYIKIDDDIVYFEDSTIPALCEKLVNNPQYFAVSANVVNGGFSSWVHRRLGVYAPYWPESKSIQPTTTSKSKPTCWRPSKLPPHAELSEGPPDFRADGTTPAPFQGHRWLPVRPGTAKARKGLPDDTLIFDAWGPNTENWTVAAQTHYSFLQHLEQDTTWRYKFDTWDMDYERLAITFLAIRGKDVIDSFPFTCDDDEFYLTCIRPKELARPVVINGTGLAAHFAFNPQRVAHDGKSIMWTDLLDRYRMFAEETAGTDFYL</sequence>
<reference evidence="3" key="1">
    <citation type="submission" date="2020-06" db="EMBL/GenBank/DDBJ databases">
        <title>A chromosome-scale genome assembly of Talaromyces rugulosus W13939.</title>
        <authorList>
            <person name="Wang B."/>
            <person name="Guo L."/>
            <person name="Ye K."/>
            <person name="Wang L."/>
        </authorList>
    </citation>
    <scope>NUCLEOTIDE SEQUENCE [LARGE SCALE GENOMIC DNA]</scope>
    <source>
        <strain evidence="3">W13939</strain>
    </source>
</reference>
<dbReference type="AlphaFoldDB" id="A0A7H8QNV4"/>
<evidence type="ECO:0000313" key="3">
    <source>
        <dbReference type="Proteomes" id="UP000509510"/>
    </source>
</evidence>
<name>A0A7H8QNV4_TALRU</name>
<organism evidence="2 3">
    <name type="scientific">Talaromyces rugulosus</name>
    <name type="common">Penicillium rugulosum</name>
    <dbReference type="NCBI Taxonomy" id="121627"/>
    <lineage>
        <taxon>Eukaryota</taxon>
        <taxon>Fungi</taxon>
        <taxon>Dikarya</taxon>
        <taxon>Ascomycota</taxon>
        <taxon>Pezizomycotina</taxon>
        <taxon>Eurotiomycetes</taxon>
        <taxon>Eurotiomycetidae</taxon>
        <taxon>Eurotiales</taxon>
        <taxon>Trichocomaceae</taxon>
        <taxon>Talaromyces</taxon>
        <taxon>Talaromyces sect. Islandici</taxon>
    </lineage>
</organism>
<keyword evidence="3" id="KW-1185">Reference proteome</keyword>
<dbReference type="Proteomes" id="UP000509510">
    <property type="component" value="Chromosome I"/>
</dbReference>
<evidence type="ECO:0000256" key="1">
    <source>
        <dbReference type="SAM" id="MobiDB-lite"/>
    </source>
</evidence>
<feature type="compositionally biased region" description="Polar residues" evidence="1">
    <location>
        <begin position="194"/>
        <end position="204"/>
    </location>
</feature>
<protein>
    <submittedName>
        <fullName evidence="2">Uncharacterized protein</fullName>
    </submittedName>
</protein>
<feature type="region of interest" description="Disordered" evidence="1">
    <location>
        <begin position="194"/>
        <end position="224"/>
    </location>
</feature>
<dbReference type="GeneID" id="55989742"/>
<dbReference type="OrthoDB" id="5593235at2759"/>
<evidence type="ECO:0000313" key="2">
    <source>
        <dbReference type="EMBL" id="QKX55141.1"/>
    </source>
</evidence>
<dbReference type="KEGG" id="trg:TRUGW13939_02233"/>